<feature type="transmembrane region" description="Helical" evidence="2">
    <location>
        <begin position="397"/>
        <end position="416"/>
    </location>
</feature>
<dbReference type="OrthoDB" id="155986at2"/>
<dbReference type="PANTHER" id="PTHR34473">
    <property type="entry name" value="UPF0699 TRANSMEMBRANE PROTEIN YDBS"/>
    <property type="match status" value="1"/>
</dbReference>
<feature type="transmembrane region" description="Helical" evidence="2">
    <location>
        <begin position="49"/>
        <end position="70"/>
    </location>
</feature>
<evidence type="ECO:0000256" key="1">
    <source>
        <dbReference type="SAM" id="MobiDB-lite"/>
    </source>
</evidence>
<feature type="domain" description="YdbS-like PH" evidence="3">
    <location>
        <begin position="70"/>
        <end position="148"/>
    </location>
</feature>
<gene>
    <name evidence="4" type="ORF">FCL42_19630</name>
</gene>
<feature type="domain" description="YdbS-like PH" evidence="3">
    <location>
        <begin position="271"/>
        <end position="315"/>
    </location>
</feature>
<feature type="transmembrane region" description="Helical" evidence="2">
    <location>
        <begin position="245"/>
        <end position="269"/>
    </location>
</feature>
<feature type="transmembrane region" description="Helical" evidence="2">
    <location>
        <begin position="375"/>
        <end position="391"/>
    </location>
</feature>
<reference evidence="4 5" key="1">
    <citation type="submission" date="2019-04" db="EMBL/GenBank/DDBJ databases">
        <authorList>
            <person name="Hwang J.C."/>
        </authorList>
    </citation>
    <scope>NUCLEOTIDE SEQUENCE [LARGE SCALE GENOMIC DNA]</scope>
    <source>
        <strain evidence="4 5">IMCC35002</strain>
    </source>
</reference>
<protein>
    <recommendedName>
        <fullName evidence="3">YdbS-like PH domain-containing protein</fullName>
    </recommendedName>
</protein>
<evidence type="ECO:0000256" key="2">
    <source>
        <dbReference type="SAM" id="Phobius"/>
    </source>
</evidence>
<keyword evidence="2" id="KW-0472">Membrane</keyword>
<feature type="compositionally biased region" description="Polar residues" evidence="1">
    <location>
        <begin position="155"/>
        <end position="177"/>
    </location>
</feature>
<proteinExistence type="predicted"/>
<keyword evidence="2" id="KW-0812">Transmembrane</keyword>
<name>A0A4U1BFS3_9GAMM</name>
<feature type="region of interest" description="Disordered" evidence="1">
    <location>
        <begin position="153"/>
        <end position="177"/>
    </location>
</feature>
<keyword evidence="2" id="KW-1133">Transmembrane helix</keyword>
<dbReference type="AlphaFoldDB" id="A0A4U1BFS3"/>
<organism evidence="4 5">
    <name type="scientific">Ferrimonas aestuarii</name>
    <dbReference type="NCBI Taxonomy" id="2569539"/>
    <lineage>
        <taxon>Bacteria</taxon>
        <taxon>Pseudomonadati</taxon>
        <taxon>Pseudomonadota</taxon>
        <taxon>Gammaproteobacteria</taxon>
        <taxon>Alteromonadales</taxon>
        <taxon>Ferrimonadaceae</taxon>
        <taxon>Ferrimonas</taxon>
    </lineage>
</organism>
<feature type="transmembrane region" description="Helical" evidence="2">
    <location>
        <begin position="187"/>
        <end position="208"/>
    </location>
</feature>
<feature type="domain" description="YdbS-like PH" evidence="3">
    <location>
        <begin position="416"/>
        <end position="489"/>
    </location>
</feature>
<dbReference type="PIRSF" id="PIRSF026631">
    <property type="entry name" value="UCP026631"/>
    <property type="match status" value="1"/>
</dbReference>
<dbReference type="Proteomes" id="UP000305675">
    <property type="component" value="Unassembled WGS sequence"/>
</dbReference>
<dbReference type="InterPro" id="IPR014529">
    <property type="entry name" value="UCP026631"/>
</dbReference>
<sequence>MDNSLNWQRLHPWAMVSFGARSIIDLLRNAIYLIPLLLSDITDRIEPQWLYYGVYALAGLIALSAVLKWLRFRFVLDRSNQIFRLHSGVLFRTTQAIPLDKIQNVKVAQPLLMRPTGLVNLGIETAGSQGKEAMLYALTPFKAQRLKRRLVPKVSPTTQSKNAAETEQQSPATPQESTTVTRSEAQLFAHGFFFNHLLWLMLVFGWLFSQTDQLNLVEYVEQRGWFNYWFDASADLSPITLSIQLAIAAALGYVVLSVLSGITVILKYFPYRLQVEADRLQRTGGVIARQQDILRRHKVQSLELSQSVLSRWFGVWQGKLLQVKGHSPEGQEHGSILLPFITKKSRHGDIQLLMAGETPPEKWQPIAGFWLQRRAIFITVAAAILAGIAAYQQWDELLWGLPVIYIVALLALWGSWKHYGYEFNGHRLWVKKGLLSRSWRCMPVKKWQSVKLSQSPAMRSHNLCNLKVSTASGSVTIPAIPLDNAQSIAQSAIEQVRRDHHNWL</sequence>
<dbReference type="PANTHER" id="PTHR34473:SF2">
    <property type="entry name" value="UPF0699 TRANSMEMBRANE PROTEIN YDBT"/>
    <property type="match status" value="1"/>
</dbReference>
<dbReference type="RefSeq" id="WP_136865131.1">
    <property type="nucleotide sequence ID" value="NZ_SWCJ01000023.1"/>
</dbReference>
<keyword evidence="5" id="KW-1185">Reference proteome</keyword>
<accession>A0A4U1BFS3</accession>
<comment type="caution">
    <text evidence="4">The sequence shown here is derived from an EMBL/GenBank/DDBJ whole genome shotgun (WGS) entry which is preliminary data.</text>
</comment>
<evidence type="ECO:0000259" key="3">
    <source>
        <dbReference type="Pfam" id="PF03703"/>
    </source>
</evidence>
<dbReference type="Pfam" id="PF03703">
    <property type="entry name" value="bPH_2"/>
    <property type="match status" value="3"/>
</dbReference>
<dbReference type="InterPro" id="IPR005182">
    <property type="entry name" value="YdbS-like_PH"/>
</dbReference>
<evidence type="ECO:0000313" key="4">
    <source>
        <dbReference type="EMBL" id="TKB50107.1"/>
    </source>
</evidence>
<evidence type="ECO:0000313" key="5">
    <source>
        <dbReference type="Proteomes" id="UP000305675"/>
    </source>
</evidence>
<dbReference type="EMBL" id="SWCJ01000023">
    <property type="protein sequence ID" value="TKB50107.1"/>
    <property type="molecule type" value="Genomic_DNA"/>
</dbReference>